<dbReference type="Proteomes" id="UP000002710">
    <property type="component" value="Chromosome"/>
</dbReference>
<dbReference type="RefSeq" id="WP_011367893.1">
    <property type="nucleotide sequence ID" value="NC_007519.1"/>
</dbReference>
<dbReference type="PANTHER" id="PTHR22916">
    <property type="entry name" value="GLYCOSYLTRANSFERASE"/>
    <property type="match status" value="1"/>
</dbReference>
<organism evidence="2 3">
    <name type="scientific">Oleidesulfovibrio alaskensis (strain ATCC BAA-1058 / DSM 17464 / G20)</name>
    <name type="common">Desulfovibrio alaskensis</name>
    <dbReference type="NCBI Taxonomy" id="207559"/>
    <lineage>
        <taxon>Bacteria</taxon>
        <taxon>Pseudomonadati</taxon>
        <taxon>Thermodesulfobacteriota</taxon>
        <taxon>Desulfovibrionia</taxon>
        <taxon>Desulfovibrionales</taxon>
        <taxon>Desulfovibrionaceae</taxon>
        <taxon>Oleidesulfovibrio</taxon>
    </lineage>
</organism>
<feature type="domain" description="Glycosyltransferase 2-like" evidence="1">
    <location>
        <begin position="6"/>
        <end position="132"/>
    </location>
</feature>
<dbReference type="InterPro" id="IPR001173">
    <property type="entry name" value="Glyco_trans_2-like"/>
</dbReference>
<dbReference type="AlphaFoldDB" id="Q30ZW2"/>
<evidence type="ECO:0000313" key="2">
    <source>
        <dbReference type="EMBL" id="ABB38784.1"/>
    </source>
</evidence>
<dbReference type="eggNOG" id="COG0463">
    <property type="taxonomic scope" value="Bacteria"/>
</dbReference>
<dbReference type="InterPro" id="IPR029044">
    <property type="entry name" value="Nucleotide-diphossugar_trans"/>
</dbReference>
<dbReference type="EMBL" id="CP000112">
    <property type="protein sequence ID" value="ABB38784.1"/>
    <property type="molecule type" value="Genomic_DNA"/>
</dbReference>
<gene>
    <name evidence="2" type="ordered locus">Dde_1987</name>
</gene>
<evidence type="ECO:0000259" key="1">
    <source>
        <dbReference type="Pfam" id="PF00535"/>
    </source>
</evidence>
<dbReference type="Pfam" id="PF00535">
    <property type="entry name" value="Glycos_transf_2"/>
    <property type="match status" value="1"/>
</dbReference>
<proteinExistence type="predicted"/>
<accession>Q30ZW2</accession>
<dbReference type="KEGG" id="dde:Dde_1987"/>
<dbReference type="CDD" id="cd00761">
    <property type="entry name" value="Glyco_tranf_GTA_type"/>
    <property type="match status" value="1"/>
</dbReference>
<protein>
    <submittedName>
        <fullName evidence="2">Glycosyl transferase family 2</fullName>
    </submittedName>
</protein>
<reference evidence="2 3" key="1">
    <citation type="journal article" date="2011" name="J. Bacteriol.">
        <title>Complete genome sequence and updated annotation of Desulfovibrio alaskensis G20.</title>
        <authorList>
            <person name="Hauser L.J."/>
            <person name="Land M.L."/>
            <person name="Brown S.D."/>
            <person name="Larimer F."/>
            <person name="Keller K.L."/>
            <person name="Rapp-Giles B.J."/>
            <person name="Price M.N."/>
            <person name="Lin M."/>
            <person name="Bruce D.C."/>
            <person name="Detter J.C."/>
            <person name="Tapia R."/>
            <person name="Han C.S."/>
            <person name="Goodwin L.A."/>
            <person name="Cheng J.F."/>
            <person name="Pitluck S."/>
            <person name="Copeland A."/>
            <person name="Lucas S."/>
            <person name="Nolan M."/>
            <person name="Lapidus A.L."/>
            <person name="Palumbo A.V."/>
            <person name="Wall J.D."/>
        </authorList>
    </citation>
    <scope>NUCLEOTIDE SEQUENCE [LARGE SCALE GENOMIC DNA]</scope>
    <source>
        <strain evidence="3">ATCC BAA 1058 / DSM 17464 / G20</strain>
    </source>
</reference>
<dbReference type="CAZy" id="GT2">
    <property type="family name" value="Glycosyltransferase Family 2"/>
</dbReference>
<keyword evidence="3" id="KW-1185">Reference proteome</keyword>
<keyword evidence="2" id="KW-0808">Transferase</keyword>
<dbReference type="GO" id="GO:0016758">
    <property type="term" value="F:hexosyltransferase activity"/>
    <property type="evidence" value="ECO:0007669"/>
    <property type="project" value="UniProtKB-ARBA"/>
</dbReference>
<dbReference type="SUPFAM" id="SSF53448">
    <property type="entry name" value="Nucleotide-diphospho-sugar transferases"/>
    <property type="match status" value="1"/>
</dbReference>
<dbReference type="PANTHER" id="PTHR22916:SF3">
    <property type="entry name" value="UDP-GLCNAC:BETAGAL BETA-1,3-N-ACETYLGLUCOSAMINYLTRANSFERASE-LIKE PROTEIN 1"/>
    <property type="match status" value="1"/>
</dbReference>
<dbReference type="HOGENOM" id="CLU_727091_0_0_7"/>
<dbReference type="STRING" id="207559.Dde_1987"/>
<name>Q30ZW2_OLEA2</name>
<sequence>MAPKLSIVIPAYNMERWLPVALESCLWQTESDIEVIVVNDGSADRTLDVAGIYAEADSRVKVFDQENRGAGVTREVGQQHARGDYLLWLDADDFLDRDAAQKMLAVAYRDDVDMVCGNAVVFSEKTFNTRRYFYLPEASGITFDDPAYWKSKVLWRWIFRTNFLRRIGLTHPAFKLGQDVCSMYQALTSVNRFSQCGHFMYYFRQDHKRTSMALPLEVDHQIAHFIEVKRILLDAGAVKPLVKYLNENLFRDIKKLAPRMTGEDAVWRERCVSHCLTLFEGLEPAWFRSDFLAPQLKEQTAFLPLVDAFISKDMQEIEAQLDIWKAKGLKRKAADKENSFHTLRRRIKALCTLRSLKTRFLLRSLERRARRRLSEQGIPW</sequence>
<evidence type="ECO:0000313" key="3">
    <source>
        <dbReference type="Proteomes" id="UP000002710"/>
    </source>
</evidence>
<dbReference type="Gene3D" id="3.90.550.10">
    <property type="entry name" value="Spore Coat Polysaccharide Biosynthesis Protein SpsA, Chain A"/>
    <property type="match status" value="1"/>
</dbReference>